<gene>
    <name evidence="1" type="ORF">EZS28_014272</name>
</gene>
<protein>
    <submittedName>
        <fullName evidence="1">Uncharacterized protein</fullName>
    </submittedName>
</protein>
<comment type="caution">
    <text evidence="1">The sequence shown here is derived from an EMBL/GenBank/DDBJ whole genome shotgun (WGS) entry which is preliminary data.</text>
</comment>
<name>A0A5J4W6V3_9EUKA</name>
<reference evidence="1 2" key="1">
    <citation type="submission" date="2019-03" db="EMBL/GenBank/DDBJ databases">
        <title>Single cell metagenomics reveals metabolic interactions within the superorganism composed of flagellate Streblomastix strix and complex community of Bacteroidetes bacteria on its surface.</title>
        <authorList>
            <person name="Treitli S.C."/>
            <person name="Kolisko M."/>
            <person name="Husnik F."/>
            <person name="Keeling P."/>
            <person name="Hampl V."/>
        </authorList>
    </citation>
    <scope>NUCLEOTIDE SEQUENCE [LARGE SCALE GENOMIC DNA]</scope>
    <source>
        <strain evidence="1">ST1C</strain>
    </source>
</reference>
<evidence type="ECO:0000313" key="1">
    <source>
        <dbReference type="EMBL" id="KAA6390199.1"/>
    </source>
</evidence>
<sequence>MGFFSGMANLGSKILCGVKKAAQWVASALYKVLSTISGPVAMIHPAVGGALSARANEAGTIDNHVNGYG</sequence>
<evidence type="ECO:0000313" key="2">
    <source>
        <dbReference type="Proteomes" id="UP000324800"/>
    </source>
</evidence>
<organism evidence="1 2">
    <name type="scientific">Streblomastix strix</name>
    <dbReference type="NCBI Taxonomy" id="222440"/>
    <lineage>
        <taxon>Eukaryota</taxon>
        <taxon>Metamonada</taxon>
        <taxon>Preaxostyla</taxon>
        <taxon>Oxymonadida</taxon>
        <taxon>Streblomastigidae</taxon>
        <taxon>Streblomastix</taxon>
    </lineage>
</organism>
<accession>A0A5J4W6V3</accession>
<dbReference type="AlphaFoldDB" id="A0A5J4W6V3"/>
<proteinExistence type="predicted"/>
<dbReference type="Proteomes" id="UP000324800">
    <property type="component" value="Unassembled WGS sequence"/>
</dbReference>
<dbReference type="EMBL" id="SNRW01003306">
    <property type="protein sequence ID" value="KAA6390199.1"/>
    <property type="molecule type" value="Genomic_DNA"/>
</dbReference>